<dbReference type="InterPro" id="IPR022689">
    <property type="entry name" value="Iron_dep_repressor"/>
</dbReference>
<evidence type="ECO:0000313" key="13">
    <source>
        <dbReference type="EMBL" id="KEI15615.1"/>
    </source>
</evidence>
<protein>
    <recommendedName>
        <fullName evidence="11">Manganese transport regulator</fullName>
    </recommendedName>
</protein>
<dbReference type="Gene3D" id="1.10.60.10">
    <property type="entry name" value="Iron dependent repressor, metal binding and dimerisation domain"/>
    <property type="match status" value="1"/>
</dbReference>
<proteinExistence type="inferred from homology"/>
<evidence type="ECO:0000259" key="12">
    <source>
        <dbReference type="PROSITE" id="PS50944"/>
    </source>
</evidence>
<evidence type="ECO:0000256" key="11">
    <source>
        <dbReference type="ARBA" id="ARBA00032593"/>
    </source>
</evidence>
<dbReference type="Pfam" id="PF01325">
    <property type="entry name" value="Fe_dep_repress"/>
    <property type="match status" value="1"/>
</dbReference>
<reference evidence="13 14" key="1">
    <citation type="submission" date="2014-02" db="EMBL/GenBank/DDBJ databases">
        <title>Plasmidome dynamics in the species complex Clostridium novyi sensu lato converts strains of independent lineages into distinctly different pathogens.</title>
        <authorList>
            <person name="Skarin H."/>
            <person name="Segerman B."/>
        </authorList>
    </citation>
    <scope>NUCLEOTIDE SEQUENCE [LARGE SCALE GENOMIC DNA]</scope>
    <source>
        <strain evidence="13 14">ATCC 27606</strain>
    </source>
</reference>
<dbReference type="InterPro" id="IPR050536">
    <property type="entry name" value="DtxR_MntR_Metal-Reg"/>
</dbReference>
<keyword evidence="9" id="KW-0804">Transcription</keyword>
<dbReference type="AlphaFoldDB" id="A0AA40M5N3"/>
<dbReference type="InterPro" id="IPR001367">
    <property type="entry name" value="Fe_dep_repressor"/>
</dbReference>
<dbReference type="Pfam" id="PF02742">
    <property type="entry name" value="Fe_dep_repr_C"/>
    <property type="match status" value="1"/>
</dbReference>
<dbReference type="RefSeq" id="WP_039219991.1">
    <property type="nucleotide sequence ID" value="NZ_JENW01000095.1"/>
</dbReference>
<comment type="subunit">
    <text evidence="3">Homodimer.</text>
</comment>
<dbReference type="NCBIfam" id="NF003025">
    <property type="entry name" value="PRK03902.1"/>
    <property type="match status" value="1"/>
</dbReference>
<feature type="domain" description="HTH dtxR-type" evidence="12">
    <location>
        <begin position="20"/>
        <end position="81"/>
    </location>
</feature>
<name>A0AA40M5N3_CLONO</name>
<keyword evidence="4" id="KW-0963">Cytoplasm</keyword>
<dbReference type="SUPFAM" id="SSF46785">
    <property type="entry name" value="Winged helix' DNA-binding domain"/>
    <property type="match status" value="1"/>
</dbReference>
<dbReference type="Proteomes" id="UP000027770">
    <property type="component" value="Unassembled WGS sequence"/>
</dbReference>
<evidence type="ECO:0000256" key="1">
    <source>
        <dbReference type="ARBA" id="ARBA00004496"/>
    </source>
</evidence>
<dbReference type="GO" id="GO:0003700">
    <property type="term" value="F:DNA-binding transcription factor activity"/>
    <property type="evidence" value="ECO:0007669"/>
    <property type="project" value="InterPro"/>
</dbReference>
<dbReference type="SMART" id="SM00529">
    <property type="entry name" value="HTH_DTXR"/>
    <property type="match status" value="1"/>
</dbReference>
<dbReference type="EMBL" id="JENW01000095">
    <property type="protein sequence ID" value="KEI15615.1"/>
    <property type="molecule type" value="Genomic_DNA"/>
</dbReference>
<dbReference type="InterPro" id="IPR036421">
    <property type="entry name" value="Fe_dep_repressor_sf"/>
</dbReference>
<gene>
    <name evidence="13" type="ORF">Z959_12475</name>
</gene>
<evidence type="ECO:0000256" key="9">
    <source>
        <dbReference type="ARBA" id="ARBA00023163"/>
    </source>
</evidence>
<dbReference type="GO" id="GO:0003677">
    <property type="term" value="F:DNA binding"/>
    <property type="evidence" value="ECO:0007669"/>
    <property type="project" value="UniProtKB-KW"/>
</dbReference>
<dbReference type="Gene3D" id="1.10.10.10">
    <property type="entry name" value="Winged helix-like DNA-binding domain superfamily/Winged helix DNA-binding domain"/>
    <property type="match status" value="1"/>
</dbReference>
<dbReference type="GO" id="GO:0046983">
    <property type="term" value="F:protein dimerization activity"/>
    <property type="evidence" value="ECO:0007669"/>
    <property type="project" value="InterPro"/>
</dbReference>
<dbReference type="SUPFAM" id="SSF47979">
    <property type="entry name" value="Iron-dependent repressor protein, dimerization domain"/>
    <property type="match status" value="1"/>
</dbReference>
<dbReference type="InterPro" id="IPR036390">
    <property type="entry name" value="WH_DNA-bd_sf"/>
</dbReference>
<keyword evidence="7" id="KW-0238">DNA-binding</keyword>
<keyword evidence="8" id="KW-0010">Activator</keyword>
<dbReference type="PROSITE" id="PS50944">
    <property type="entry name" value="HTH_DTXR"/>
    <property type="match status" value="1"/>
</dbReference>
<dbReference type="InterPro" id="IPR022687">
    <property type="entry name" value="HTH_DTXR"/>
</dbReference>
<keyword evidence="10" id="KW-0464">Manganese</keyword>
<keyword evidence="6" id="KW-0805">Transcription regulation</keyword>
<comment type="caution">
    <text evidence="13">The sequence shown here is derived from an EMBL/GenBank/DDBJ whole genome shotgun (WGS) entry which is preliminary data.</text>
</comment>
<dbReference type="InterPro" id="IPR036388">
    <property type="entry name" value="WH-like_DNA-bd_sf"/>
</dbReference>
<evidence type="ECO:0000256" key="6">
    <source>
        <dbReference type="ARBA" id="ARBA00023015"/>
    </source>
</evidence>
<accession>A0AA40M5N3</accession>
<dbReference type="PANTHER" id="PTHR33238">
    <property type="entry name" value="IRON (METAL) DEPENDENT REPRESSOR, DTXR FAMILY"/>
    <property type="match status" value="1"/>
</dbReference>
<evidence type="ECO:0000256" key="5">
    <source>
        <dbReference type="ARBA" id="ARBA00022491"/>
    </source>
</evidence>
<keyword evidence="5" id="KW-0678">Repressor</keyword>
<evidence type="ECO:0000256" key="2">
    <source>
        <dbReference type="ARBA" id="ARBA00007871"/>
    </source>
</evidence>
<evidence type="ECO:0000256" key="4">
    <source>
        <dbReference type="ARBA" id="ARBA00022490"/>
    </source>
</evidence>
<evidence type="ECO:0000256" key="3">
    <source>
        <dbReference type="ARBA" id="ARBA00011738"/>
    </source>
</evidence>
<comment type="subcellular location">
    <subcellularLocation>
        <location evidence="1">Cytoplasm</location>
    </subcellularLocation>
</comment>
<comment type="similarity">
    <text evidence="2">Belongs to the DtxR/MntR family.</text>
</comment>
<keyword evidence="14" id="KW-1185">Reference proteome</keyword>
<evidence type="ECO:0000256" key="10">
    <source>
        <dbReference type="ARBA" id="ARBA00023211"/>
    </source>
</evidence>
<sequence length="157" mass="17949">MTSENFFTFSEYIKKDINILTPSMEDYLEMIYRLSKSSGFTRINDLASALNVQPPSATKMVQKLSKLNLVKYEKYGAITLESKGSHIGKSLLERHEIIESFLKLIGVCNGILEETEKIEHTINPETLKCISNLLNYFNKNSKALDSFKYFSKMKKGC</sequence>
<dbReference type="GO" id="GO:0005737">
    <property type="term" value="C:cytoplasm"/>
    <property type="evidence" value="ECO:0007669"/>
    <property type="project" value="UniProtKB-SubCell"/>
</dbReference>
<organism evidence="13 14">
    <name type="scientific">Clostridium novyi B str. ATCC 27606</name>
    <dbReference type="NCBI Taxonomy" id="1443123"/>
    <lineage>
        <taxon>Bacteria</taxon>
        <taxon>Bacillati</taxon>
        <taxon>Bacillota</taxon>
        <taxon>Clostridia</taxon>
        <taxon>Eubacteriales</taxon>
        <taxon>Clostridiaceae</taxon>
        <taxon>Clostridium</taxon>
    </lineage>
</organism>
<dbReference type="FunFam" id="1.10.10.10:FF:000189">
    <property type="entry name" value="HTH-type transcriptional regulator MntR"/>
    <property type="match status" value="1"/>
</dbReference>
<dbReference type="PANTHER" id="PTHR33238:SF11">
    <property type="entry name" value="TRANSCRIPTIONAL REGULATOR MNTR"/>
    <property type="match status" value="1"/>
</dbReference>
<evidence type="ECO:0000256" key="7">
    <source>
        <dbReference type="ARBA" id="ARBA00023125"/>
    </source>
</evidence>
<evidence type="ECO:0000313" key="14">
    <source>
        <dbReference type="Proteomes" id="UP000027770"/>
    </source>
</evidence>
<dbReference type="GO" id="GO:0046914">
    <property type="term" value="F:transition metal ion binding"/>
    <property type="evidence" value="ECO:0007669"/>
    <property type="project" value="InterPro"/>
</dbReference>
<evidence type="ECO:0000256" key="8">
    <source>
        <dbReference type="ARBA" id="ARBA00023159"/>
    </source>
</evidence>